<dbReference type="SUPFAM" id="SSF53098">
    <property type="entry name" value="Ribonuclease H-like"/>
    <property type="match status" value="1"/>
</dbReference>
<evidence type="ECO:0000313" key="3">
    <source>
        <dbReference type="Proteomes" id="UP001437256"/>
    </source>
</evidence>
<dbReference type="EMBL" id="JBBXMP010000726">
    <property type="protein sequence ID" value="KAL0057059.1"/>
    <property type="molecule type" value="Genomic_DNA"/>
</dbReference>
<accession>A0ABR2Z7Z6</accession>
<feature type="domain" description="Integrase core" evidence="1">
    <location>
        <begin position="27"/>
        <end position="197"/>
    </location>
</feature>
<dbReference type="PANTHER" id="PTHR46791">
    <property type="entry name" value="EXPRESSED PROTEIN"/>
    <property type="match status" value="1"/>
</dbReference>
<keyword evidence="3" id="KW-1185">Reference proteome</keyword>
<dbReference type="InterPro" id="IPR036397">
    <property type="entry name" value="RNaseH_sf"/>
</dbReference>
<dbReference type="Gene3D" id="3.30.420.10">
    <property type="entry name" value="Ribonuclease H-like superfamily/Ribonuclease H"/>
    <property type="match status" value="1"/>
</dbReference>
<comment type="caution">
    <text evidence="2">The sequence shown here is derived from an EMBL/GenBank/DDBJ whole genome shotgun (WGS) entry which is preliminary data.</text>
</comment>
<gene>
    <name evidence="2" type="ORF">AAF712_016320</name>
</gene>
<dbReference type="Pfam" id="PF24764">
    <property type="entry name" value="rva_4"/>
    <property type="match status" value="1"/>
</dbReference>
<dbReference type="InterPro" id="IPR058913">
    <property type="entry name" value="Integrase_dom_put"/>
</dbReference>
<proteinExistence type="predicted"/>
<dbReference type="InterPro" id="IPR012337">
    <property type="entry name" value="RNaseH-like_sf"/>
</dbReference>
<name>A0ABR2Z7Z6_9AGAR</name>
<dbReference type="PANTHER" id="PTHR46791:SF5">
    <property type="entry name" value="CLR5 DOMAIN-CONTAINING PROTEIN-RELATED"/>
    <property type="match status" value="1"/>
</dbReference>
<reference evidence="2 3" key="1">
    <citation type="submission" date="2024-05" db="EMBL/GenBank/DDBJ databases">
        <title>A draft genome resource for the thread blight pathogen Marasmius tenuissimus strain MS-2.</title>
        <authorList>
            <person name="Yulfo-Soto G.E."/>
            <person name="Baruah I.K."/>
            <person name="Amoako-Attah I."/>
            <person name="Bukari Y."/>
            <person name="Meinhardt L.W."/>
            <person name="Bailey B.A."/>
            <person name="Cohen S.P."/>
        </authorList>
    </citation>
    <scope>NUCLEOTIDE SEQUENCE [LARGE SCALE GENOMIC DNA]</scope>
    <source>
        <strain evidence="2 3">MS-2</strain>
    </source>
</reference>
<organism evidence="2 3">
    <name type="scientific">Marasmius tenuissimus</name>
    <dbReference type="NCBI Taxonomy" id="585030"/>
    <lineage>
        <taxon>Eukaryota</taxon>
        <taxon>Fungi</taxon>
        <taxon>Dikarya</taxon>
        <taxon>Basidiomycota</taxon>
        <taxon>Agaricomycotina</taxon>
        <taxon>Agaricomycetes</taxon>
        <taxon>Agaricomycetidae</taxon>
        <taxon>Agaricales</taxon>
        <taxon>Marasmiineae</taxon>
        <taxon>Marasmiaceae</taxon>
        <taxon>Marasmius</taxon>
    </lineage>
</organism>
<sequence length="320" mass="37023">MTANMVRLHVTFTLPLDTDFFTFFTGLIRWRVIIHAFVDGYLRMIMGIQVNDNNRADTVLQLFMDAIQEHGTPSRVCGDHGVENSSGVARYMEENFGVERASYIWGRSVHNIRIERLWRDVTQGFGLKWYNFFYDLELSHGLLPDVDTHIWLLHTLFLPSIDQDAHEWAGAWNSHRLRLDDSRSRSPRDFYFFGAVEDGIQGPEGVMDPSGVFRRLEEDIGDPEGYGVDWVDLGNADILRHHNNHNPHQIEHLDSRQPPHLSLVDIPVFDSLFTSEEQVDIFEEVIARLPEYYSRDMEDCQSPWSQALHIVALLIQPESS</sequence>
<evidence type="ECO:0000259" key="1">
    <source>
        <dbReference type="Pfam" id="PF24764"/>
    </source>
</evidence>
<dbReference type="Proteomes" id="UP001437256">
    <property type="component" value="Unassembled WGS sequence"/>
</dbReference>
<evidence type="ECO:0000313" key="2">
    <source>
        <dbReference type="EMBL" id="KAL0057059.1"/>
    </source>
</evidence>
<protein>
    <recommendedName>
        <fullName evidence="1">Integrase core domain-containing protein</fullName>
    </recommendedName>
</protein>